<evidence type="ECO:0000259" key="8">
    <source>
        <dbReference type="PROSITE" id="PS50090"/>
    </source>
</evidence>
<dbReference type="InterPro" id="IPR017930">
    <property type="entry name" value="Myb_dom"/>
</dbReference>
<evidence type="ECO:0000259" key="9">
    <source>
        <dbReference type="PROSITE" id="PS51294"/>
    </source>
</evidence>
<feature type="domain" description="Myb-like" evidence="8">
    <location>
        <begin position="185"/>
        <end position="235"/>
    </location>
</feature>
<evidence type="ECO:0000256" key="7">
    <source>
        <dbReference type="SAM" id="SignalP"/>
    </source>
</evidence>
<proteinExistence type="predicted"/>
<dbReference type="FunFam" id="1.10.10.60:FF:000394">
    <property type="entry name" value="MYB transcription factor"/>
    <property type="match status" value="1"/>
</dbReference>
<feature type="domain" description="HTH myb-type" evidence="9">
    <location>
        <begin position="185"/>
        <end position="239"/>
    </location>
</feature>
<keyword evidence="11" id="KW-1185">Reference proteome</keyword>
<sequence>MVLRTVVAGLASCLFCLCFCYLRTGASCYHGTKDGTRSDIGVKIECIRGIIQEGSGLVGTNLKVSSLNLRFISWYLDLIYLVNQVEKRMVFQQNATWSFSFLVECREWQYDMGLSIQPPVFPTTMRKPCCDKQDTNKGAWTKQEDQKLIDYIQTHGEGCWRTLPKAAGLHRCGKSCRLRWINYLRPDIKHGNFGQDEEDLIIKLHALLGNRWSLISGRLPGRTDNEVKNYWNTHLKRKLIRVGIDPDNHRLNQTLPRLQNQCMSTLVTSSGSDAASCLEDDTSTSCGLSLDLSIAIPSPSPVLEGEK</sequence>
<dbReference type="Gene3D" id="1.10.10.60">
    <property type="entry name" value="Homeodomain-like"/>
    <property type="match status" value="2"/>
</dbReference>
<dbReference type="SUPFAM" id="SSF46689">
    <property type="entry name" value="Homeodomain-like"/>
    <property type="match status" value="1"/>
</dbReference>
<evidence type="ECO:0000313" key="11">
    <source>
        <dbReference type="Proteomes" id="UP000306102"/>
    </source>
</evidence>
<feature type="chain" id="PRO_5020286502" evidence="7">
    <location>
        <begin position="29"/>
        <end position="307"/>
    </location>
</feature>
<dbReference type="AlphaFoldDB" id="A0A4S4DK80"/>
<evidence type="ECO:0000256" key="2">
    <source>
        <dbReference type="ARBA" id="ARBA00022737"/>
    </source>
</evidence>
<dbReference type="PROSITE" id="PS51294">
    <property type="entry name" value="HTH_MYB"/>
    <property type="match status" value="2"/>
</dbReference>
<comment type="subcellular location">
    <subcellularLocation>
        <location evidence="1">Nucleus</location>
    </subcellularLocation>
</comment>
<evidence type="ECO:0000256" key="1">
    <source>
        <dbReference type="ARBA" id="ARBA00004123"/>
    </source>
</evidence>
<dbReference type="GO" id="GO:0080090">
    <property type="term" value="P:regulation of primary metabolic process"/>
    <property type="evidence" value="ECO:0007669"/>
    <property type="project" value="UniProtKB-ARBA"/>
</dbReference>
<dbReference type="PROSITE" id="PS50090">
    <property type="entry name" value="MYB_LIKE"/>
    <property type="match status" value="2"/>
</dbReference>
<gene>
    <name evidence="10" type="ORF">TEA_023233</name>
</gene>
<name>A0A4S4DK80_CAMSN</name>
<dbReference type="FunFam" id="1.10.10.60:FF:000001">
    <property type="entry name" value="MYB-related transcription factor"/>
    <property type="match status" value="1"/>
</dbReference>
<keyword evidence="6" id="KW-0539">Nucleus</keyword>
<dbReference type="EMBL" id="SDRB02010989">
    <property type="protein sequence ID" value="THG03302.1"/>
    <property type="molecule type" value="Genomic_DNA"/>
</dbReference>
<dbReference type="CDD" id="cd00167">
    <property type="entry name" value="SANT"/>
    <property type="match status" value="2"/>
</dbReference>
<dbReference type="InterPro" id="IPR009057">
    <property type="entry name" value="Homeodomain-like_sf"/>
</dbReference>
<keyword evidence="7" id="KW-0732">Signal</keyword>
<keyword evidence="5" id="KW-0804">Transcription</keyword>
<comment type="caution">
    <text evidence="10">The sequence shown here is derived from an EMBL/GenBank/DDBJ whole genome shotgun (WGS) entry which is preliminary data.</text>
</comment>
<evidence type="ECO:0000256" key="3">
    <source>
        <dbReference type="ARBA" id="ARBA00023015"/>
    </source>
</evidence>
<evidence type="ECO:0000256" key="4">
    <source>
        <dbReference type="ARBA" id="ARBA00023125"/>
    </source>
</evidence>
<organism evidence="10 11">
    <name type="scientific">Camellia sinensis var. sinensis</name>
    <name type="common">China tea</name>
    <dbReference type="NCBI Taxonomy" id="542762"/>
    <lineage>
        <taxon>Eukaryota</taxon>
        <taxon>Viridiplantae</taxon>
        <taxon>Streptophyta</taxon>
        <taxon>Embryophyta</taxon>
        <taxon>Tracheophyta</taxon>
        <taxon>Spermatophyta</taxon>
        <taxon>Magnoliopsida</taxon>
        <taxon>eudicotyledons</taxon>
        <taxon>Gunneridae</taxon>
        <taxon>Pentapetalae</taxon>
        <taxon>asterids</taxon>
        <taxon>Ericales</taxon>
        <taxon>Theaceae</taxon>
        <taxon>Camellia</taxon>
    </lineage>
</organism>
<dbReference type="SMART" id="SM00717">
    <property type="entry name" value="SANT"/>
    <property type="match status" value="2"/>
</dbReference>
<feature type="domain" description="Myb-like" evidence="8">
    <location>
        <begin position="132"/>
        <end position="184"/>
    </location>
</feature>
<dbReference type="PANTHER" id="PTHR47994:SF5">
    <property type="entry name" value="F14D16.11-RELATED"/>
    <property type="match status" value="1"/>
</dbReference>
<keyword evidence="3" id="KW-0805">Transcription regulation</keyword>
<feature type="signal peptide" evidence="7">
    <location>
        <begin position="1"/>
        <end position="28"/>
    </location>
</feature>
<evidence type="ECO:0000256" key="5">
    <source>
        <dbReference type="ARBA" id="ARBA00023163"/>
    </source>
</evidence>
<keyword evidence="2" id="KW-0677">Repeat</keyword>
<dbReference type="GO" id="GO:0000976">
    <property type="term" value="F:transcription cis-regulatory region binding"/>
    <property type="evidence" value="ECO:0007669"/>
    <property type="project" value="UniProtKB-ARBA"/>
</dbReference>
<dbReference type="GO" id="GO:0051707">
    <property type="term" value="P:response to other organism"/>
    <property type="evidence" value="ECO:0007669"/>
    <property type="project" value="UniProtKB-ARBA"/>
</dbReference>
<feature type="domain" description="HTH myb-type" evidence="9">
    <location>
        <begin position="132"/>
        <end position="184"/>
    </location>
</feature>
<dbReference type="Proteomes" id="UP000306102">
    <property type="component" value="Unassembled WGS sequence"/>
</dbReference>
<accession>A0A4S4DK80</accession>
<protein>
    <submittedName>
        <fullName evidence="10">Uncharacterized protein</fullName>
    </submittedName>
</protein>
<keyword evidence="4" id="KW-0238">DNA-binding</keyword>
<dbReference type="InterPro" id="IPR015495">
    <property type="entry name" value="Myb_TF_plants"/>
</dbReference>
<evidence type="ECO:0000313" key="10">
    <source>
        <dbReference type="EMBL" id="THG03302.1"/>
    </source>
</evidence>
<evidence type="ECO:0000256" key="6">
    <source>
        <dbReference type="ARBA" id="ARBA00023242"/>
    </source>
</evidence>
<dbReference type="InterPro" id="IPR001005">
    <property type="entry name" value="SANT/Myb"/>
</dbReference>
<dbReference type="GO" id="GO:0005634">
    <property type="term" value="C:nucleus"/>
    <property type="evidence" value="ECO:0007669"/>
    <property type="project" value="UniProtKB-SubCell"/>
</dbReference>
<reference evidence="10 11" key="1">
    <citation type="journal article" date="2018" name="Proc. Natl. Acad. Sci. U.S.A.">
        <title>Draft genome sequence of Camellia sinensis var. sinensis provides insights into the evolution of the tea genome and tea quality.</title>
        <authorList>
            <person name="Wei C."/>
            <person name="Yang H."/>
            <person name="Wang S."/>
            <person name="Zhao J."/>
            <person name="Liu C."/>
            <person name="Gao L."/>
            <person name="Xia E."/>
            <person name="Lu Y."/>
            <person name="Tai Y."/>
            <person name="She G."/>
            <person name="Sun J."/>
            <person name="Cao H."/>
            <person name="Tong W."/>
            <person name="Gao Q."/>
            <person name="Li Y."/>
            <person name="Deng W."/>
            <person name="Jiang X."/>
            <person name="Wang W."/>
            <person name="Chen Q."/>
            <person name="Zhang S."/>
            <person name="Li H."/>
            <person name="Wu J."/>
            <person name="Wang P."/>
            <person name="Li P."/>
            <person name="Shi C."/>
            <person name="Zheng F."/>
            <person name="Jian J."/>
            <person name="Huang B."/>
            <person name="Shan D."/>
            <person name="Shi M."/>
            <person name="Fang C."/>
            <person name="Yue Y."/>
            <person name="Li F."/>
            <person name="Li D."/>
            <person name="Wei S."/>
            <person name="Han B."/>
            <person name="Jiang C."/>
            <person name="Yin Y."/>
            <person name="Xia T."/>
            <person name="Zhang Z."/>
            <person name="Bennetzen J.L."/>
            <person name="Zhao S."/>
            <person name="Wan X."/>
        </authorList>
    </citation>
    <scope>NUCLEOTIDE SEQUENCE [LARGE SCALE GENOMIC DNA]</scope>
    <source>
        <strain evidence="11">cv. Shuchazao</strain>
        <tissue evidence="10">Leaf</tissue>
    </source>
</reference>
<dbReference type="Pfam" id="PF00249">
    <property type="entry name" value="Myb_DNA-binding"/>
    <property type="match status" value="2"/>
</dbReference>
<dbReference type="PANTHER" id="PTHR47994">
    <property type="entry name" value="F14D16.11-RELATED"/>
    <property type="match status" value="1"/>
</dbReference>